<dbReference type="InterPro" id="IPR024423">
    <property type="entry name" value="DUF3050"/>
</dbReference>
<dbReference type="PATRIC" id="fig|1305737.6.peg.2889"/>
<dbReference type="EMBL" id="LJXT01000072">
    <property type="protein sequence ID" value="KPQ14088.1"/>
    <property type="molecule type" value="Genomic_DNA"/>
</dbReference>
<name>A0A0P8BVK8_9BACT</name>
<organism evidence="1 2">
    <name type="scientific">Algoriphagus marincola HL-49</name>
    <dbReference type="NCBI Taxonomy" id="1305737"/>
    <lineage>
        <taxon>Bacteria</taxon>
        <taxon>Pseudomonadati</taxon>
        <taxon>Bacteroidota</taxon>
        <taxon>Cytophagia</taxon>
        <taxon>Cytophagales</taxon>
        <taxon>Cyclobacteriaceae</taxon>
        <taxon>Algoriphagus</taxon>
    </lineage>
</organism>
<dbReference type="Pfam" id="PF11251">
    <property type="entry name" value="DUF3050"/>
    <property type="match status" value="1"/>
</dbReference>
<comment type="caution">
    <text evidence="1">The sequence shown here is derived from an EMBL/GenBank/DDBJ whole genome shotgun (WGS) entry which is preliminary data.</text>
</comment>
<dbReference type="eggNOG" id="ENOG502Z7VP">
    <property type="taxonomic scope" value="Bacteria"/>
</dbReference>
<dbReference type="STRING" id="1305737.GCA_000526355_02661"/>
<dbReference type="AlphaFoldDB" id="A0A0P8BVK8"/>
<dbReference type="OrthoDB" id="9791270at2"/>
<accession>A0A0P8BVK8</accession>
<evidence type="ECO:0000313" key="2">
    <source>
        <dbReference type="Proteomes" id="UP000050421"/>
    </source>
</evidence>
<evidence type="ECO:0000313" key="1">
    <source>
        <dbReference type="EMBL" id="KPQ14088.1"/>
    </source>
</evidence>
<dbReference type="InterPro" id="IPR016084">
    <property type="entry name" value="Haem_Oase-like_multi-hlx"/>
</dbReference>
<dbReference type="Gene3D" id="1.20.910.10">
    <property type="entry name" value="Heme oxygenase-like"/>
    <property type="match status" value="1"/>
</dbReference>
<evidence type="ECO:0008006" key="3">
    <source>
        <dbReference type="Google" id="ProtNLM"/>
    </source>
</evidence>
<gene>
    <name evidence="1" type="ORF">HLUCCX10_11375</name>
</gene>
<dbReference type="Proteomes" id="UP000050421">
    <property type="component" value="Unassembled WGS sequence"/>
</dbReference>
<sequence>MNNHLDQLISSVSNDRQELLHHPIYQNLNTLEDFRVFMEYHVFAVWDFMSLLKALQHRLTGMSLPWVPAGDPLVVRLINDIVLAEESDEDGTGGFCSHFELYLRAMQEAGASTKSINSLVKSVSAGMNLDDAMNVAQLPEFVQKFLRVNYQTALFGSAHEIASSFTLGREDLIPDLFRKLVDELVKDQPEELKTLGFYFDRHIHLDEEEHGPLAWRMVSLLLETDVHLEGAKVSAKEALSARKILWDGINQEILTRKATLVH</sequence>
<protein>
    <recommendedName>
        <fullName evidence="3">DUF3050 domain-containing protein</fullName>
    </recommendedName>
</protein>
<proteinExistence type="predicted"/>
<reference evidence="1 2" key="1">
    <citation type="submission" date="2015-09" db="EMBL/GenBank/DDBJ databases">
        <title>Identification and resolution of microdiversity through metagenomic sequencing of parallel consortia.</title>
        <authorList>
            <person name="Nelson W.C."/>
            <person name="Romine M.F."/>
            <person name="Lindemann S.R."/>
        </authorList>
    </citation>
    <scope>NUCLEOTIDE SEQUENCE [LARGE SCALE GENOMIC DNA]</scope>
    <source>
        <strain evidence="1">HL-49</strain>
    </source>
</reference>
<dbReference type="SUPFAM" id="SSF48613">
    <property type="entry name" value="Heme oxygenase-like"/>
    <property type="match status" value="1"/>
</dbReference>